<name>W1P4E6_AMBTC</name>
<dbReference type="EMBL" id="KI394526">
    <property type="protein sequence ID" value="ERN02529.1"/>
    <property type="molecule type" value="Genomic_DNA"/>
</dbReference>
<dbReference type="CDD" id="cd00167">
    <property type="entry name" value="SANT"/>
    <property type="match status" value="2"/>
</dbReference>
<sequence>MGRPSSTYNKQKLRKGLWSPQEDEKLMKHITQFGIGCWSSVPKQAGLQRCGKSCRLRWINYLRPDLKRGSFSHQEENIIISLHAVLGNRWSQIAAQLPGRTDNEIKNLWNSCLKKKLIQQGIDPNTHKTLTTNDPSENQVLTKNQQNQKLQSISMTETSQLPINSFTNNPNPPSLSLSKKTISETPISISANCLNVNPHSVTDPYSNWVPLFHRDFVLSHQIQAEVREDSGFLPVTESNYCEKSTSMVIEDNFSGKLDKFVTPSGSWTCTKGIDQRCDNGRLTYSNSSSSSSNGGNKDFQSENMHFEGFKWPEYFELSFSENLNSWQKLQCSDDYSSLSEDQTDPKFDLFEQI</sequence>
<dbReference type="FunFam" id="1.10.10.60:FF:000394">
    <property type="entry name" value="MYB transcription factor"/>
    <property type="match status" value="1"/>
</dbReference>
<dbReference type="Proteomes" id="UP000017836">
    <property type="component" value="Unassembled WGS sequence"/>
</dbReference>
<proteinExistence type="predicted"/>
<keyword evidence="11" id="KW-1185">Reference proteome</keyword>
<evidence type="ECO:0000313" key="11">
    <source>
        <dbReference type="Proteomes" id="UP000017836"/>
    </source>
</evidence>
<accession>W1P4E6</accession>
<feature type="domain" description="HTH myb-type" evidence="9">
    <location>
        <begin position="10"/>
        <end position="62"/>
    </location>
</feature>
<evidence type="ECO:0000256" key="1">
    <source>
        <dbReference type="ARBA" id="ARBA00004123"/>
    </source>
</evidence>
<dbReference type="InterPro" id="IPR009057">
    <property type="entry name" value="Homeodomain-like_sf"/>
</dbReference>
<dbReference type="PANTHER" id="PTHR47997">
    <property type="entry name" value="MYB DOMAIN PROTEIN 55"/>
    <property type="match status" value="1"/>
</dbReference>
<dbReference type="Pfam" id="PF00249">
    <property type="entry name" value="Myb_DNA-binding"/>
    <property type="match status" value="2"/>
</dbReference>
<feature type="compositionally biased region" description="Polar residues" evidence="7">
    <location>
        <begin position="127"/>
        <end position="149"/>
    </location>
</feature>
<reference evidence="11" key="1">
    <citation type="journal article" date="2013" name="Science">
        <title>The Amborella genome and the evolution of flowering plants.</title>
        <authorList>
            <consortium name="Amborella Genome Project"/>
        </authorList>
    </citation>
    <scope>NUCLEOTIDE SEQUENCE [LARGE SCALE GENOMIC DNA]</scope>
</reference>
<evidence type="ECO:0000259" key="8">
    <source>
        <dbReference type="PROSITE" id="PS50090"/>
    </source>
</evidence>
<dbReference type="PROSITE" id="PS50090">
    <property type="entry name" value="MYB_LIKE"/>
    <property type="match status" value="2"/>
</dbReference>
<gene>
    <name evidence="10" type="ORF">AMTR_s00083p00123850</name>
</gene>
<evidence type="ECO:0000256" key="3">
    <source>
        <dbReference type="ARBA" id="ARBA00023015"/>
    </source>
</evidence>
<dbReference type="GO" id="GO:0006355">
    <property type="term" value="P:regulation of DNA-templated transcription"/>
    <property type="evidence" value="ECO:0000318"/>
    <property type="project" value="GO_Central"/>
</dbReference>
<keyword evidence="3" id="KW-0805">Transcription regulation</keyword>
<dbReference type="SUPFAM" id="SSF46689">
    <property type="entry name" value="Homeodomain-like"/>
    <property type="match status" value="1"/>
</dbReference>
<evidence type="ECO:0000256" key="5">
    <source>
        <dbReference type="ARBA" id="ARBA00023163"/>
    </source>
</evidence>
<evidence type="ECO:0000256" key="7">
    <source>
        <dbReference type="SAM" id="MobiDB-lite"/>
    </source>
</evidence>
<dbReference type="Gene3D" id="1.10.10.60">
    <property type="entry name" value="Homeodomain-like"/>
    <property type="match status" value="2"/>
</dbReference>
<comment type="subcellular location">
    <subcellularLocation>
        <location evidence="1">Nucleus</location>
    </subcellularLocation>
</comment>
<keyword evidence="2" id="KW-0677">Repeat</keyword>
<evidence type="ECO:0000259" key="9">
    <source>
        <dbReference type="PROSITE" id="PS51294"/>
    </source>
</evidence>
<dbReference type="HOGENOM" id="CLU_028567_16_2_1"/>
<feature type="domain" description="Myb-like" evidence="8">
    <location>
        <begin position="63"/>
        <end position="113"/>
    </location>
</feature>
<feature type="region of interest" description="Disordered" evidence="7">
    <location>
        <begin position="124"/>
        <end position="149"/>
    </location>
</feature>
<dbReference type="PROSITE" id="PS51294">
    <property type="entry name" value="HTH_MYB"/>
    <property type="match status" value="2"/>
</dbReference>
<dbReference type="KEGG" id="atr:18430642"/>
<feature type="domain" description="Myb-like" evidence="8">
    <location>
        <begin position="10"/>
        <end position="62"/>
    </location>
</feature>
<dbReference type="GO" id="GO:0005634">
    <property type="term" value="C:nucleus"/>
    <property type="evidence" value="ECO:0000318"/>
    <property type="project" value="GO_Central"/>
</dbReference>
<keyword evidence="4" id="KW-0238">DNA-binding</keyword>
<dbReference type="InterPro" id="IPR001005">
    <property type="entry name" value="SANT/Myb"/>
</dbReference>
<protein>
    <submittedName>
        <fullName evidence="10">Uncharacterized protein</fullName>
    </submittedName>
</protein>
<dbReference type="InterPro" id="IPR017930">
    <property type="entry name" value="Myb_dom"/>
</dbReference>
<dbReference type="OrthoDB" id="2143914at2759"/>
<dbReference type="eggNOG" id="KOG0048">
    <property type="taxonomic scope" value="Eukaryota"/>
</dbReference>
<evidence type="ECO:0000256" key="2">
    <source>
        <dbReference type="ARBA" id="ARBA00022737"/>
    </source>
</evidence>
<dbReference type="AlphaFoldDB" id="W1P4E6"/>
<dbReference type="PANTHER" id="PTHR47997:SF75">
    <property type="entry name" value="MYB DOMAIN PROTEIN 55"/>
    <property type="match status" value="1"/>
</dbReference>
<keyword evidence="5" id="KW-0804">Transcription</keyword>
<evidence type="ECO:0000313" key="10">
    <source>
        <dbReference type="EMBL" id="ERN02529.1"/>
    </source>
</evidence>
<evidence type="ECO:0000256" key="6">
    <source>
        <dbReference type="ARBA" id="ARBA00023242"/>
    </source>
</evidence>
<evidence type="ECO:0000256" key="4">
    <source>
        <dbReference type="ARBA" id="ARBA00023125"/>
    </source>
</evidence>
<organism evidence="10 11">
    <name type="scientific">Amborella trichopoda</name>
    <dbReference type="NCBI Taxonomy" id="13333"/>
    <lineage>
        <taxon>Eukaryota</taxon>
        <taxon>Viridiplantae</taxon>
        <taxon>Streptophyta</taxon>
        <taxon>Embryophyta</taxon>
        <taxon>Tracheophyta</taxon>
        <taxon>Spermatophyta</taxon>
        <taxon>Magnoliopsida</taxon>
        <taxon>Amborellales</taxon>
        <taxon>Amborellaceae</taxon>
        <taxon>Amborella</taxon>
    </lineage>
</organism>
<dbReference type="Gramene" id="ERN02529">
    <property type="protein sequence ID" value="ERN02529"/>
    <property type="gene ID" value="AMTR_s00083p00123850"/>
</dbReference>
<dbReference type="GO" id="GO:0000976">
    <property type="term" value="F:transcription cis-regulatory region binding"/>
    <property type="evidence" value="ECO:0000318"/>
    <property type="project" value="GO_Central"/>
</dbReference>
<dbReference type="SMART" id="SM00717">
    <property type="entry name" value="SANT"/>
    <property type="match status" value="2"/>
</dbReference>
<keyword evidence="6" id="KW-0539">Nucleus</keyword>
<dbReference type="FunFam" id="1.10.10.60:FF:000047">
    <property type="entry name" value="Myb transcription factor"/>
    <property type="match status" value="1"/>
</dbReference>
<dbReference type="InterPro" id="IPR051953">
    <property type="entry name" value="Plant_SW-associated_TFs"/>
</dbReference>
<feature type="domain" description="HTH myb-type" evidence="9">
    <location>
        <begin position="63"/>
        <end position="117"/>
    </location>
</feature>